<sequence precursor="true">MKKYLCSLVIALAITCVCPSSNAAVVSFNDYASYQAALGSSAEVVFDFDNFSSGAVLSTFGGITFSGIDNDFFQAVDVQVFETDAVGDTISGDFYVGREPRGIFDGFATSLQNDTVTLSFGSAQKAVGLFVIAPNNRGAVLTGGGTAAVAGAADPIGFLNSNQAFFVGLVDDSGLNSINSVTLTGNGGAYYFDNLTTSVAAVPEPGSFLFCGLAVAGTAILRRRRNARRA</sequence>
<protein>
    <recommendedName>
        <fullName evidence="3">Ice-binding protein C-terminal domain-containing protein</fullName>
    </recommendedName>
</protein>
<accession>A0A5C6FM14</accession>
<name>A0A5C6FM14_9BACT</name>
<evidence type="ECO:0000313" key="4">
    <source>
        <dbReference type="EMBL" id="TWU60552.1"/>
    </source>
</evidence>
<evidence type="ECO:0000256" key="1">
    <source>
        <dbReference type="SAM" id="Phobius"/>
    </source>
</evidence>
<dbReference type="Proteomes" id="UP000318288">
    <property type="component" value="Unassembled WGS sequence"/>
</dbReference>
<feature type="signal peptide" evidence="2">
    <location>
        <begin position="1"/>
        <end position="23"/>
    </location>
</feature>
<dbReference type="AlphaFoldDB" id="A0A5C6FM14"/>
<keyword evidence="1" id="KW-0472">Membrane</keyword>
<feature type="domain" description="Ice-binding protein C-terminal" evidence="3">
    <location>
        <begin position="201"/>
        <end position="224"/>
    </location>
</feature>
<gene>
    <name evidence="4" type="ORF">Poly51_08290</name>
</gene>
<evidence type="ECO:0000259" key="3">
    <source>
        <dbReference type="Pfam" id="PF07589"/>
    </source>
</evidence>
<comment type="caution">
    <text evidence="4">The sequence shown here is derived from an EMBL/GenBank/DDBJ whole genome shotgun (WGS) entry which is preliminary data.</text>
</comment>
<keyword evidence="5" id="KW-1185">Reference proteome</keyword>
<dbReference type="InterPro" id="IPR013424">
    <property type="entry name" value="Ice-binding_C"/>
</dbReference>
<dbReference type="EMBL" id="SJPW01000001">
    <property type="protein sequence ID" value="TWU60552.1"/>
    <property type="molecule type" value="Genomic_DNA"/>
</dbReference>
<reference evidence="4 5" key="1">
    <citation type="submission" date="2019-02" db="EMBL/GenBank/DDBJ databases">
        <title>Deep-cultivation of Planctomycetes and their phenomic and genomic characterization uncovers novel biology.</title>
        <authorList>
            <person name="Wiegand S."/>
            <person name="Jogler M."/>
            <person name="Boedeker C."/>
            <person name="Pinto D."/>
            <person name="Vollmers J."/>
            <person name="Rivas-Marin E."/>
            <person name="Kohn T."/>
            <person name="Peeters S.H."/>
            <person name="Heuer A."/>
            <person name="Rast P."/>
            <person name="Oberbeckmann S."/>
            <person name="Bunk B."/>
            <person name="Jeske O."/>
            <person name="Meyerdierks A."/>
            <person name="Storesund J.E."/>
            <person name="Kallscheuer N."/>
            <person name="Luecker S."/>
            <person name="Lage O.M."/>
            <person name="Pohl T."/>
            <person name="Merkel B.J."/>
            <person name="Hornburger P."/>
            <person name="Mueller R.-W."/>
            <person name="Bruemmer F."/>
            <person name="Labrenz M."/>
            <person name="Spormann A.M."/>
            <person name="Op Den Camp H."/>
            <person name="Overmann J."/>
            <person name="Amann R."/>
            <person name="Jetten M.S.M."/>
            <person name="Mascher T."/>
            <person name="Medema M.H."/>
            <person name="Devos D.P."/>
            <person name="Kaster A.-K."/>
            <person name="Ovreas L."/>
            <person name="Rohde M."/>
            <person name="Galperin M.Y."/>
            <person name="Jogler C."/>
        </authorList>
    </citation>
    <scope>NUCLEOTIDE SEQUENCE [LARGE SCALE GENOMIC DNA]</scope>
    <source>
        <strain evidence="4 5">Poly51</strain>
    </source>
</reference>
<organism evidence="4 5">
    <name type="scientific">Rubripirellula tenax</name>
    <dbReference type="NCBI Taxonomy" id="2528015"/>
    <lineage>
        <taxon>Bacteria</taxon>
        <taxon>Pseudomonadati</taxon>
        <taxon>Planctomycetota</taxon>
        <taxon>Planctomycetia</taxon>
        <taxon>Pirellulales</taxon>
        <taxon>Pirellulaceae</taxon>
        <taxon>Rubripirellula</taxon>
    </lineage>
</organism>
<keyword evidence="1" id="KW-0812">Transmembrane</keyword>
<evidence type="ECO:0000313" key="5">
    <source>
        <dbReference type="Proteomes" id="UP000318288"/>
    </source>
</evidence>
<evidence type="ECO:0000256" key="2">
    <source>
        <dbReference type="SAM" id="SignalP"/>
    </source>
</evidence>
<proteinExistence type="predicted"/>
<feature type="transmembrane region" description="Helical" evidence="1">
    <location>
        <begin position="205"/>
        <end position="221"/>
    </location>
</feature>
<dbReference type="Pfam" id="PF07589">
    <property type="entry name" value="PEP-CTERM"/>
    <property type="match status" value="1"/>
</dbReference>
<keyword evidence="2" id="KW-0732">Signal</keyword>
<dbReference type="RefSeq" id="WP_186775323.1">
    <property type="nucleotide sequence ID" value="NZ_SJPW01000001.1"/>
</dbReference>
<feature type="chain" id="PRO_5022734995" description="Ice-binding protein C-terminal domain-containing protein" evidence="2">
    <location>
        <begin position="24"/>
        <end position="230"/>
    </location>
</feature>
<keyword evidence="1" id="KW-1133">Transmembrane helix</keyword>